<proteinExistence type="predicted"/>
<dbReference type="AlphaFoldDB" id="A0A164LPD5"/>
<organism evidence="2 3">
    <name type="scientific">Daphnia magna</name>
    <dbReference type="NCBI Taxonomy" id="35525"/>
    <lineage>
        <taxon>Eukaryota</taxon>
        <taxon>Metazoa</taxon>
        <taxon>Ecdysozoa</taxon>
        <taxon>Arthropoda</taxon>
        <taxon>Crustacea</taxon>
        <taxon>Branchiopoda</taxon>
        <taxon>Diplostraca</taxon>
        <taxon>Cladocera</taxon>
        <taxon>Anomopoda</taxon>
        <taxon>Daphniidae</taxon>
        <taxon>Daphnia</taxon>
    </lineage>
</organism>
<feature type="compositionally biased region" description="Low complexity" evidence="1">
    <location>
        <begin position="34"/>
        <end position="45"/>
    </location>
</feature>
<keyword evidence="3" id="KW-1185">Reference proteome</keyword>
<reference evidence="2 3" key="1">
    <citation type="submission" date="2016-03" db="EMBL/GenBank/DDBJ databases">
        <title>EvidentialGene: Evidence-directed Construction of Genes on Genomes.</title>
        <authorList>
            <person name="Gilbert D.G."/>
            <person name="Choi J.-H."/>
            <person name="Mockaitis K."/>
            <person name="Colbourne J."/>
            <person name="Pfrender M."/>
        </authorList>
    </citation>
    <scope>NUCLEOTIDE SEQUENCE [LARGE SCALE GENOMIC DNA]</scope>
    <source>
        <strain evidence="2 3">Xinb3</strain>
        <tissue evidence="2">Complete organism</tissue>
    </source>
</reference>
<dbReference type="Proteomes" id="UP000076858">
    <property type="component" value="Unassembled WGS sequence"/>
</dbReference>
<sequence length="45" mass="5224">MVQWTKFQQNTNENGGGPTFPRITTQMQEKQRLVRLSSRRSSSIV</sequence>
<evidence type="ECO:0000256" key="1">
    <source>
        <dbReference type="SAM" id="MobiDB-lite"/>
    </source>
</evidence>
<gene>
    <name evidence="2" type="ORF">APZ42_032587</name>
</gene>
<dbReference type="EMBL" id="LRGB01003123">
    <property type="protein sequence ID" value="KZS04311.1"/>
    <property type="molecule type" value="Genomic_DNA"/>
</dbReference>
<name>A0A164LPD5_9CRUS</name>
<feature type="region of interest" description="Disordered" evidence="1">
    <location>
        <begin position="1"/>
        <end position="45"/>
    </location>
</feature>
<evidence type="ECO:0000313" key="3">
    <source>
        <dbReference type="Proteomes" id="UP000076858"/>
    </source>
</evidence>
<feature type="compositionally biased region" description="Polar residues" evidence="1">
    <location>
        <begin position="1"/>
        <end position="13"/>
    </location>
</feature>
<evidence type="ECO:0000313" key="2">
    <source>
        <dbReference type="EMBL" id="KZS04311.1"/>
    </source>
</evidence>
<comment type="caution">
    <text evidence="2">The sequence shown here is derived from an EMBL/GenBank/DDBJ whole genome shotgun (WGS) entry which is preliminary data.</text>
</comment>
<protein>
    <submittedName>
        <fullName evidence="2">Uncharacterized protein</fullName>
    </submittedName>
</protein>
<accession>A0A164LPD5</accession>